<sequence>MSVDVHYTVDGPEDGPVVVLSGSLGSRLDMWDPQMAGLTGRFRVVRYDLRGHGSSPVPPAPYTMADLGSDVLRLLDRLKVERAHFAGLSIGGMTGMWLAANAPERIDRLALLCTSATPPGTPEAWEERIRTVRTQGTAAIAPTVVSRWFTPAYAERDPETVSLFIDMIANTPDEGYVGCCNAIQTMDLLPGLPSITAPTLVVAGKLDPTSPPEHAELIASRIPNARMEVIPDAAHLASWEQATFVNELLLDHFGRSSAAA</sequence>
<dbReference type="GO" id="GO:0047570">
    <property type="term" value="F:3-oxoadipate enol-lactonase activity"/>
    <property type="evidence" value="ECO:0007669"/>
    <property type="project" value="InterPro"/>
</dbReference>
<dbReference type="Pfam" id="PF00561">
    <property type="entry name" value="Abhydrolase_1"/>
    <property type="match status" value="2"/>
</dbReference>
<dbReference type="EMBL" id="AOSG01000022">
    <property type="protein sequence ID" value="EOR72025.1"/>
    <property type="molecule type" value="Genomic_DNA"/>
</dbReference>
<dbReference type="InterPro" id="IPR026968">
    <property type="entry name" value="PcaD/CatD"/>
</dbReference>
<dbReference type="GO" id="GO:0042952">
    <property type="term" value="P:beta-ketoadipate pathway"/>
    <property type="evidence" value="ECO:0007669"/>
    <property type="project" value="InterPro"/>
</dbReference>
<feature type="domain" description="AB hydrolase-1" evidence="1">
    <location>
        <begin position="16"/>
        <end position="128"/>
    </location>
</feature>
<feature type="domain" description="AB hydrolase-1" evidence="1">
    <location>
        <begin position="167"/>
        <end position="240"/>
    </location>
</feature>
<organism evidence="2 3">
    <name type="scientific">Thermobifida fusca TM51</name>
    <dbReference type="NCBI Taxonomy" id="1169414"/>
    <lineage>
        <taxon>Bacteria</taxon>
        <taxon>Bacillati</taxon>
        <taxon>Actinomycetota</taxon>
        <taxon>Actinomycetes</taxon>
        <taxon>Streptosporangiales</taxon>
        <taxon>Nocardiopsidaceae</taxon>
        <taxon>Thermobifida</taxon>
    </lineage>
</organism>
<dbReference type="AlphaFoldDB" id="A0A9P2TCV6"/>
<dbReference type="Proteomes" id="UP000014184">
    <property type="component" value="Unassembled WGS sequence"/>
</dbReference>
<gene>
    <name evidence="2" type="ORF">TM51_04748</name>
</gene>
<dbReference type="InterPro" id="IPR000073">
    <property type="entry name" value="AB_hydrolase_1"/>
</dbReference>
<dbReference type="InterPro" id="IPR050266">
    <property type="entry name" value="AB_hydrolase_sf"/>
</dbReference>
<name>A0A9P2TCV6_THEFU</name>
<evidence type="ECO:0000313" key="3">
    <source>
        <dbReference type="Proteomes" id="UP000014184"/>
    </source>
</evidence>
<dbReference type="InterPro" id="IPR029058">
    <property type="entry name" value="AB_hydrolase_fold"/>
</dbReference>
<evidence type="ECO:0000259" key="1">
    <source>
        <dbReference type="Pfam" id="PF00561"/>
    </source>
</evidence>
<dbReference type="SUPFAM" id="SSF53474">
    <property type="entry name" value="alpha/beta-Hydrolases"/>
    <property type="match status" value="1"/>
</dbReference>
<dbReference type="PANTHER" id="PTHR43798">
    <property type="entry name" value="MONOACYLGLYCEROL LIPASE"/>
    <property type="match status" value="1"/>
</dbReference>
<dbReference type="Gene3D" id="3.40.50.1820">
    <property type="entry name" value="alpha/beta hydrolase"/>
    <property type="match status" value="1"/>
</dbReference>
<proteinExistence type="predicted"/>
<dbReference type="PANTHER" id="PTHR43798:SF29">
    <property type="entry name" value="AB HYDROLASE-1 DOMAIN-CONTAINING PROTEIN"/>
    <property type="match status" value="1"/>
</dbReference>
<dbReference type="PRINTS" id="PR00111">
    <property type="entry name" value="ABHYDROLASE"/>
</dbReference>
<accession>A0A9P2TCV6</accession>
<keyword evidence="3" id="KW-1185">Reference proteome</keyword>
<protein>
    <submittedName>
        <fullName evidence="2">3-oxoadipate enol-lactonase</fullName>
    </submittedName>
</protein>
<reference evidence="2 3" key="1">
    <citation type="journal article" date="2013" name="Genome Announc.">
        <title>Draft Genome Sequence of the Lignocellulose Decomposer Thermobifida fusca Strain TM51.</title>
        <authorList>
            <person name="Toth A."/>
            <person name="Barna T."/>
            <person name="Nagy I."/>
            <person name="Horvath B."/>
            <person name="Nagy I."/>
            <person name="Tancsics A."/>
            <person name="Kriszt B."/>
            <person name="Baka E."/>
            <person name="Fekete C."/>
            <person name="Kukolya J."/>
        </authorList>
    </citation>
    <scope>NUCLEOTIDE SEQUENCE [LARGE SCALE GENOMIC DNA]</scope>
    <source>
        <strain evidence="2 3">TM51</strain>
    </source>
</reference>
<dbReference type="RefSeq" id="WP_016188387.1">
    <property type="nucleotide sequence ID" value="NZ_AOSG01000022.1"/>
</dbReference>
<comment type="caution">
    <text evidence="2">The sequence shown here is derived from an EMBL/GenBank/DDBJ whole genome shotgun (WGS) entry which is preliminary data.</text>
</comment>
<evidence type="ECO:0000313" key="2">
    <source>
        <dbReference type="EMBL" id="EOR72025.1"/>
    </source>
</evidence>
<dbReference type="NCBIfam" id="TIGR02427">
    <property type="entry name" value="protocat_pcaD"/>
    <property type="match status" value="1"/>
</dbReference>